<dbReference type="OrthoDB" id="37886at2759"/>
<feature type="region of interest" description="Disordered" evidence="1">
    <location>
        <begin position="626"/>
        <end position="806"/>
    </location>
</feature>
<feature type="compositionally biased region" description="Polar residues" evidence="1">
    <location>
        <begin position="655"/>
        <end position="665"/>
    </location>
</feature>
<keyword evidence="3" id="KW-1185">Reference proteome</keyword>
<dbReference type="EMBL" id="KZ679010">
    <property type="protein sequence ID" value="PSS20020.1"/>
    <property type="molecule type" value="Genomic_DNA"/>
</dbReference>
<feature type="region of interest" description="Disordered" evidence="1">
    <location>
        <begin position="1"/>
        <end position="98"/>
    </location>
</feature>
<organism evidence="2 3">
    <name type="scientific">Amorphotheca resinae ATCC 22711</name>
    <dbReference type="NCBI Taxonomy" id="857342"/>
    <lineage>
        <taxon>Eukaryota</taxon>
        <taxon>Fungi</taxon>
        <taxon>Dikarya</taxon>
        <taxon>Ascomycota</taxon>
        <taxon>Pezizomycotina</taxon>
        <taxon>Leotiomycetes</taxon>
        <taxon>Helotiales</taxon>
        <taxon>Amorphothecaceae</taxon>
        <taxon>Amorphotheca</taxon>
    </lineage>
</organism>
<feature type="compositionally biased region" description="Pro residues" evidence="1">
    <location>
        <begin position="463"/>
        <end position="474"/>
    </location>
</feature>
<dbReference type="Proteomes" id="UP000241818">
    <property type="component" value="Unassembled WGS sequence"/>
</dbReference>
<proteinExistence type="predicted"/>
<sequence>MPDSLPVDADVEMDYSTPVESSEGSPGDRRVATASNEGMPDESKPLDGNHVTGGDTHRHPSPSEGRRASSASRDKSIDQTQNSGRSSPPAQETPAPARVETVEHISSTPATASKLPNSVKLDKEIARLTEVVRETSSQAAGKVLQKYWREFLFKDNDDEHLCWILRAGLKNATPNVIERVMREQNVSHALIDKASRKKQVVKTVLNNATYAQLLDYVPEDVLDRALSERLKNAPAKQIIKWLAEAERLGFREDDILDDEDESVIPFMGPDSQDGDAEMTDEPTHQNLAAHDRDPLLAEQERNAALLQQQAPRAQPVKNGPAPLMCPLCYHQFTTQSGYNYHLLKKVCQKRPPAGGFKWICGNCAQGFTTKQGMQYHVNFKKVCMEEGIAPATSPSLQLQREAGNAVTLPPQRHTEPILPPPRPTFSAAPQYGGPPQYGARPPQHEIPRPPQFEARPPQHEFPRPPPPPPPPPHYESPRPTFTPHAHPQSAPRPAQYEPPRYSPRHEPPSSQPARPSMGVTIPRPPLYTPSSQPARPTHHSPPLSQTPTSDSSRRQSPSELPPQKLAELNKALSDQEARYQSLIAGVDPHLSPADRAAKLQSLKNANATRKSQIRRAFGVTIRMKERDKLARDAASTPTPTSTSFDAYRATGFAPVNSQPGSSLSIHSYVPPPPKRQRVEEPAAERKQPSTQGASERRPSMGGERRESERRASIGAVRKEGERRASIDTVRKEGERRASIDAVRKEAERRASIDAVRKEADRKQAQAEAITILSDTESEDEDMDMDNDRGRASASRGSFMARRGGKR</sequence>
<feature type="compositionally biased region" description="Polar residues" evidence="1">
    <location>
        <begin position="78"/>
        <end position="90"/>
    </location>
</feature>
<feature type="compositionally biased region" description="Basic and acidic residues" evidence="1">
    <location>
        <begin position="694"/>
        <end position="764"/>
    </location>
</feature>
<dbReference type="GeneID" id="36571898"/>
<dbReference type="STRING" id="857342.A0A2T3B308"/>
<feature type="compositionally biased region" description="Polar residues" evidence="1">
    <location>
        <begin position="542"/>
        <end position="558"/>
    </location>
</feature>
<dbReference type="AlphaFoldDB" id="A0A2T3B308"/>
<evidence type="ECO:0000313" key="3">
    <source>
        <dbReference type="Proteomes" id="UP000241818"/>
    </source>
</evidence>
<feature type="compositionally biased region" description="Acidic residues" evidence="1">
    <location>
        <begin position="775"/>
        <end position="784"/>
    </location>
</feature>
<feature type="compositionally biased region" description="Basic and acidic residues" evidence="1">
    <location>
        <begin position="676"/>
        <end position="687"/>
    </location>
</feature>
<feature type="region of interest" description="Disordered" evidence="1">
    <location>
        <begin position="393"/>
        <end position="572"/>
    </location>
</feature>
<dbReference type="RefSeq" id="XP_024721290.1">
    <property type="nucleotide sequence ID" value="XM_024863817.1"/>
</dbReference>
<evidence type="ECO:0000313" key="2">
    <source>
        <dbReference type="EMBL" id="PSS20020.1"/>
    </source>
</evidence>
<accession>A0A2T3B308</accession>
<dbReference type="InParanoid" id="A0A2T3B308"/>
<protein>
    <submittedName>
        <fullName evidence="2">Uncharacterized protein</fullName>
    </submittedName>
</protein>
<reference evidence="2 3" key="1">
    <citation type="journal article" date="2018" name="New Phytol.">
        <title>Comparative genomics and transcriptomics depict ericoid mycorrhizal fungi as versatile saprotrophs and plant mutualists.</title>
        <authorList>
            <person name="Martino E."/>
            <person name="Morin E."/>
            <person name="Grelet G.A."/>
            <person name="Kuo A."/>
            <person name="Kohler A."/>
            <person name="Daghino S."/>
            <person name="Barry K.W."/>
            <person name="Cichocki N."/>
            <person name="Clum A."/>
            <person name="Dockter R.B."/>
            <person name="Hainaut M."/>
            <person name="Kuo R.C."/>
            <person name="LaButti K."/>
            <person name="Lindahl B.D."/>
            <person name="Lindquist E.A."/>
            <person name="Lipzen A."/>
            <person name="Khouja H.R."/>
            <person name="Magnuson J."/>
            <person name="Murat C."/>
            <person name="Ohm R.A."/>
            <person name="Singer S.W."/>
            <person name="Spatafora J.W."/>
            <person name="Wang M."/>
            <person name="Veneault-Fourrey C."/>
            <person name="Henrissat B."/>
            <person name="Grigoriev I.V."/>
            <person name="Martin F.M."/>
            <person name="Perotto S."/>
        </authorList>
    </citation>
    <scope>NUCLEOTIDE SEQUENCE [LARGE SCALE GENOMIC DNA]</scope>
    <source>
        <strain evidence="2 3">ATCC 22711</strain>
    </source>
</reference>
<dbReference type="PRINTS" id="PR01217">
    <property type="entry name" value="PRICHEXTENSN"/>
</dbReference>
<feature type="compositionally biased region" description="Basic and acidic residues" evidence="1">
    <location>
        <begin position="64"/>
        <end position="77"/>
    </location>
</feature>
<evidence type="ECO:0000256" key="1">
    <source>
        <dbReference type="SAM" id="MobiDB-lite"/>
    </source>
</evidence>
<gene>
    <name evidence="2" type="ORF">M430DRAFT_18205</name>
</gene>
<name>A0A2T3B308_AMORE</name>
<dbReference type="Gene3D" id="3.30.160.60">
    <property type="entry name" value="Classic Zinc Finger"/>
    <property type="match status" value="1"/>
</dbReference>